<dbReference type="EMBL" id="CP016094">
    <property type="protein sequence ID" value="AOS44214.1"/>
    <property type="molecule type" value="Genomic_DNA"/>
</dbReference>
<evidence type="ECO:0000256" key="8">
    <source>
        <dbReference type="ARBA" id="ARBA00023136"/>
    </source>
</evidence>
<evidence type="ECO:0000256" key="3">
    <source>
        <dbReference type="ARBA" id="ARBA00022448"/>
    </source>
</evidence>
<evidence type="ECO:0000256" key="9">
    <source>
        <dbReference type="ARBA" id="ARBA00025439"/>
    </source>
</evidence>
<dbReference type="AlphaFoldDB" id="A0A1D8ATI3"/>
<feature type="transmembrane region" description="Helical" evidence="11">
    <location>
        <begin position="106"/>
        <end position="128"/>
    </location>
</feature>
<keyword evidence="8 11" id="KW-0472">Membrane</keyword>
<gene>
    <name evidence="12" type="primary">lsrD</name>
    <name evidence="12" type="ORF">Verru16b_01275</name>
</gene>
<dbReference type="GO" id="GO:0022857">
    <property type="term" value="F:transmembrane transporter activity"/>
    <property type="evidence" value="ECO:0007669"/>
    <property type="project" value="InterPro"/>
</dbReference>
<keyword evidence="6 11" id="KW-0812">Transmembrane</keyword>
<evidence type="ECO:0000256" key="11">
    <source>
        <dbReference type="SAM" id="Phobius"/>
    </source>
</evidence>
<dbReference type="Proteomes" id="UP000095228">
    <property type="component" value="Chromosome"/>
</dbReference>
<evidence type="ECO:0000256" key="7">
    <source>
        <dbReference type="ARBA" id="ARBA00022989"/>
    </source>
</evidence>
<keyword evidence="7 11" id="KW-1133">Transmembrane helix</keyword>
<feature type="transmembrane region" description="Helical" evidence="11">
    <location>
        <begin position="20"/>
        <end position="36"/>
    </location>
</feature>
<feature type="transmembrane region" description="Helical" evidence="11">
    <location>
        <begin position="258"/>
        <end position="277"/>
    </location>
</feature>
<dbReference type="Pfam" id="PF02653">
    <property type="entry name" value="BPD_transp_2"/>
    <property type="match status" value="1"/>
</dbReference>
<evidence type="ECO:0000313" key="12">
    <source>
        <dbReference type="EMBL" id="AOS44214.1"/>
    </source>
</evidence>
<evidence type="ECO:0000256" key="1">
    <source>
        <dbReference type="ARBA" id="ARBA00004651"/>
    </source>
</evidence>
<comment type="function">
    <text evidence="9">Part of the ABC transporter complex LsrABCD involved in autoinducer 2 (AI-2) import. Probably responsible for the translocation of the substrate across the membrane.</text>
</comment>
<comment type="subunit">
    <text evidence="2">The complex is composed of two ATP-binding proteins (LsrA), two transmembrane proteins (LsrC and LsrD) and a solute-binding protein (LsrB).</text>
</comment>
<protein>
    <recommendedName>
        <fullName evidence="10">Autoinducer 2 import system permease protein LsrD</fullName>
    </recommendedName>
</protein>
<organism evidence="12 13">
    <name type="scientific">Lacunisphaera limnophila</name>
    <dbReference type="NCBI Taxonomy" id="1838286"/>
    <lineage>
        <taxon>Bacteria</taxon>
        <taxon>Pseudomonadati</taxon>
        <taxon>Verrucomicrobiota</taxon>
        <taxon>Opitutia</taxon>
        <taxon>Opitutales</taxon>
        <taxon>Opitutaceae</taxon>
        <taxon>Lacunisphaera</taxon>
    </lineage>
</organism>
<dbReference type="RefSeq" id="WP_069961491.1">
    <property type="nucleotide sequence ID" value="NZ_CP016094.1"/>
</dbReference>
<evidence type="ECO:0000256" key="6">
    <source>
        <dbReference type="ARBA" id="ARBA00022692"/>
    </source>
</evidence>
<dbReference type="InterPro" id="IPR001851">
    <property type="entry name" value="ABC_transp_permease"/>
</dbReference>
<keyword evidence="13" id="KW-1185">Reference proteome</keyword>
<comment type="subcellular location">
    <subcellularLocation>
        <location evidence="1">Cell membrane</location>
        <topology evidence="1">Multi-pass membrane protein</topology>
    </subcellularLocation>
</comment>
<dbReference type="KEGG" id="obg:Verru16b_01275"/>
<dbReference type="PANTHER" id="PTHR32196:SF71">
    <property type="entry name" value="AUTOINDUCER 2 IMPORT SYSTEM PERMEASE PROTEIN LSRD"/>
    <property type="match status" value="1"/>
</dbReference>
<evidence type="ECO:0000313" key="13">
    <source>
        <dbReference type="Proteomes" id="UP000095228"/>
    </source>
</evidence>
<keyword evidence="5" id="KW-0997">Cell inner membrane</keyword>
<dbReference type="GO" id="GO:0005886">
    <property type="term" value="C:plasma membrane"/>
    <property type="evidence" value="ECO:0007669"/>
    <property type="project" value="UniProtKB-SubCell"/>
</dbReference>
<accession>A0A1D8ATI3</accession>
<keyword evidence="4" id="KW-1003">Cell membrane</keyword>
<reference evidence="12 13" key="1">
    <citation type="submission" date="2016-06" db="EMBL/GenBank/DDBJ databases">
        <title>Three novel species with peptidoglycan cell walls form the new genus Lacunisphaera gen. nov. in the family Opitutaceae of the verrucomicrobial subdivision 4.</title>
        <authorList>
            <person name="Rast P."/>
            <person name="Gloeckner I."/>
            <person name="Jogler M."/>
            <person name="Boedeker C."/>
            <person name="Jeske O."/>
            <person name="Wiegand S."/>
            <person name="Reinhardt R."/>
            <person name="Schumann P."/>
            <person name="Rohde M."/>
            <person name="Spring S."/>
            <person name="Gloeckner F.O."/>
            <person name="Jogler C."/>
        </authorList>
    </citation>
    <scope>NUCLEOTIDE SEQUENCE [LARGE SCALE GENOMIC DNA]</scope>
    <source>
        <strain evidence="12 13">IG16b</strain>
    </source>
</reference>
<dbReference type="STRING" id="1838286.Verru16b_01275"/>
<evidence type="ECO:0000256" key="2">
    <source>
        <dbReference type="ARBA" id="ARBA00011262"/>
    </source>
</evidence>
<evidence type="ECO:0000256" key="4">
    <source>
        <dbReference type="ARBA" id="ARBA00022475"/>
    </source>
</evidence>
<dbReference type="PANTHER" id="PTHR32196">
    <property type="entry name" value="ABC TRANSPORTER PERMEASE PROTEIN YPHD-RELATED-RELATED"/>
    <property type="match status" value="1"/>
</dbReference>
<dbReference type="CDD" id="cd06579">
    <property type="entry name" value="TM_PBP1_transp_AraH_like"/>
    <property type="match status" value="1"/>
</dbReference>
<feature type="transmembrane region" description="Helical" evidence="11">
    <location>
        <begin position="57"/>
        <end position="76"/>
    </location>
</feature>
<evidence type="ECO:0000256" key="10">
    <source>
        <dbReference type="ARBA" id="ARBA00039381"/>
    </source>
</evidence>
<feature type="transmembrane region" description="Helical" evidence="11">
    <location>
        <begin position="226"/>
        <end position="246"/>
    </location>
</feature>
<name>A0A1D8ATI3_9BACT</name>
<evidence type="ECO:0000256" key="5">
    <source>
        <dbReference type="ARBA" id="ARBA00022519"/>
    </source>
</evidence>
<keyword evidence="3" id="KW-0813">Transport</keyword>
<sequence>MSPTGETPLWRRLLFRHETLLLLVLVVEWLLFYHYGTTVNRRGVTVGFGTMDRQMDILRHSCEIGLLALALTPVILTAGIDLSVGSLLGLCAIVFGKLWHDAGVGLPLAAALTLLAGALAGGLNAGLITRLRLPPLIVTLGTYSLFRGLAEAMTQGAVTYTDFPAAFLFLGQERWLGLPAQAWVLLPVAAGVWLMVHATATGRSLRAIGFSPEGARYAGLPVDRRVALVYVLAGVIAALAALIYTARLGQAKADAGTGYELFAITAVVLGGTSIFGGRGSITGTLLGVAAIAVLKNGLATLPVVIRLNATEELAGVLTGLLLLLALLGSNLPAWLGRGRTPR</sequence>
<feature type="transmembrane region" description="Helical" evidence="11">
    <location>
        <begin position="175"/>
        <end position="196"/>
    </location>
</feature>
<feature type="transmembrane region" description="Helical" evidence="11">
    <location>
        <begin position="284"/>
        <end position="307"/>
    </location>
</feature>
<proteinExistence type="predicted"/>
<feature type="transmembrane region" description="Helical" evidence="11">
    <location>
        <begin position="313"/>
        <end position="335"/>
    </location>
</feature>